<dbReference type="EMBL" id="JBHMAG010000004">
    <property type="protein sequence ID" value="MFB9751179.1"/>
    <property type="molecule type" value="Genomic_DNA"/>
</dbReference>
<name>A0ABV5VSA8_9BACL</name>
<accession>A0ABV5VSA8</accession>
<evidence type="ECO:0000313" key="2">
    <source>
        <dbReference type="Proteomes" id="UP001589619"/>
    </source>
</evidence>
<evidence type="ECO:0000313" key="1">
    <source>
        <dbReference type="EMBL" id="MFB9751179.1"/>
    </source>
</evidence>
<dbReference type="Proteomes" id="UP001589619">
    <property type="component" value="Unassembled WGS sequence"/>
</dbReference>
<gene>
    <name evidence="1" type="ORF">ACFFNY_06300</name>
</gene>
<protein>
    <submittedName>
        <fullName evidence="1">Kiwa anti-phage protein KwaB-like domain-containing protein</fullName>
    </submittedName>
</protein>
<reference evidence="1 2" key="1">
    <citation type="submission" date="2024-09" db="EMBL/GenBank/DDBJ databases">
        <authorList>
            <person name="Sun Q."/>
            <person name="Mori K."/>
        </authorList>
    </citation>
    <scope>NUCLEOTIDE SEQUENCE [LARGE SCALE GENOMIC DNA]</scope>
    <source>
        <strain evidence="1 2">JCM 12520</strain>
    </source>
</reference>
<dbReference type="InterPro" id="IPR032359">
    <property type="entry name" value="KwaB-like"/>
</dbReference>
<organism evidence="1 2">
    <name type="scientific">Paenibacillus hodogayensis</name>
    <dbReference type="NCBI Taxonomy" id="279208"/>
    <lineage>
        <taxon>Bacteria</taxon>
        <taxon>Bacillati</taxon>
        <taxon>Bacillota</taxon>
        <taxon>Bacilli</taxon>
        <taxon>Bacillales</taxon>
        <taxon>Paenibacillaceae</taxon>
        <taxon>Paenibacillus</taxon>
    </lineage>
</organism>
<dbReference type="RefSeq" id="WP_344906111.1">
    <property type="nucleotide sequence ID" value="NZ_BAAAYO010000002.1"/>
</dbReference>
<sequence>MEKLLDEIFNDTSGESEGITLANFWDHLKYETSFFVKVSSSKKKWYIRNIDMAKSDQDIITELIHSLGDQYVDEYRLEDRDPDYIYGYKSEGLIRSSNSIQIAFADRAENEFSTESDNGEERQEITIQNFEGSSYPKNDEIKLIVHRLLIGKSKLLAFCSQTHTSLATASIRTRINNQLKSIEKDDYYKINNSISFLMTPSSYYIKSVDYFESLFSFSSQISRRKQVAMTTLADSQLIEGFDQVIPELNKGYMARSISMIGMNKQEMKDYVKKNKSIISTFCREYQAGVSFNSRTNKFTVIDGKTASLFLTYLFSNRMAQNIEGELVYFKTFGKLNKTAPVTT</sequence>
<proteinExistence type="predicted"/>
<comment type="caution">
    <text evidence="1">The sequence shown here is derived from an EMBL/GenBank/DDBJ whole genome shotgun (WGS) entry which is preliminary data.</text>
</comment>
<dbReference type="Pfam" id="PF16162">
    <property type="entry name" value="KwaB"/>
    <property type="match status" value="1"/>
</dbReference>
<keyword evidence="2" id="KW-1185">Reference proteome</keyword>